<gene>
    <name evidence="4" type="ORF">LNKW23_21990</name>
</gene>
<feature type="compositionally biased region" description="Low complexity" evidence="1">
    <location>
        <begin position="237"/>
        <end position="259"/>
    </location>
</feature>
<dbReference type="InterPro" id="IPR022156">
    <property type="entry name" value="Uncharacterised_YfbK_N"/>
</dbReference>
<keyword evidence="5" id="KW-1185">Reference proteome</keyword>
<evidence type="ECO:0000256" key="2">
    <source>
        <dbReference type="SAM" id="Phobius"/>
    </source>
</evidence>
<reference evidence="4 5" key="1">
    <citation type="submission" date="2023-04" db="EMBL/GenBank/DDBJ databases">
        <title>Marinoamorphus aggregata gen. nov., sp. Nov., isolate from tissue of brittle star Ophioplocus japonicus.</title>
        <authorList>
            <person name="Kawano K."/>
            <person name="Sawayama S."/>
            <person name="Nakagawa S."/>
        </authorList>
    </citation>
    <scope>NUCLEOTIDE SEQUENCE [LARGE SCALE GENOMIC DNA]</scope>
    <source>
        <strain evidence="4 5">NKW23</strain>
    </source>
</reference>
<dbReference type="PROSITE" id="PS50234">
    <property type="entry name" value="VWFA"/>
    <property type="match status" value="1"/>
</dbReference>
<name>A0ABQ6LQJ3_9RHOB</name>
<feature type="region of interest" description="Disordered" evidence="1">
    <location>
        <begin position="56"/>
        <end position="76"/>
    </location>
</feature>
<dbReference type="Proteomes" id="UP001239909">
    <property type="component" value="Unassembled WGS sequence"/>
</dbReference>
<feature type="region of interest" description="Disordered" evidence="1">
    <location>
        <begin position="135"/>
        <end position="266"/>
    </location>
</feature>
<evidence type="ECO:0000256" key="1">
    <source>
        <dbReference type="SAM" id="MobiDB-lite"/>
    </source>
</evidence>
<dbReference type="Pfam" id="PF12034">
    <property type="entry name" value="YfbK_C"/>
    <property type="match status" value="1"/>
</dbReference>
<sequence length="789" mass="82491">MTDELERLHRAFEADRAPAPREAARKAALAAALAAFEASGEAAGEAAGAAGAETAAAAPGEKISAGRQEAASGARLRRDRAMGLGRILRSTAMKISEFTRPRTLLMGGASLAVIALAVVAALPQLEQADFLAPEPTGQQTADLDGAEGNIETGTETGARSGTLAGTDERRADAPADAPAGAPADAKTEAEAPARERAELDDTVLAEEAPAAPPPMPEPEPAPQVGAVSGGAAGGGLMSLSAAPTARPAPAPSASRQLSAGRVQASPEQIGRLRAKGLAGASDAAAGYAGGIASAPAPAEAEAPPPGYQEQGRDRFEAVEDNPVKLTAEAPVSTFSIDVDTASYGVMRKMLNQGVLPQKDAIRVEELINYFPYTYAPPETAETPFATHVAVFDTPWNAETQLVRIGLKGYELTREERPKANLVFLIDTSGSMNAPDKLPLLLNAFRLLVDRLGPEDRVAIVTYAGSAGTVLEPTPASEKGKILAALDRLSAGGSTAGGEGIRQAYALAEANMIEDGVNRVILATDGDFNVGIRSTEELQGFVERKRETGVLLSVFGFGQGNYNDALMQALAQNGNGQAAYIDTLSEARKVLGEEAGGTLFPIAQDVKIQVEFNPATVAEYRLIGYETRALKREDFNNDKVDAGEIGSGHRVTALYEITPVASAARLVDDLRYAQPVAEPEDTPDAGAARAAEFAFLKIRYKRPGESESNLITRPITRGDVGEPDTEARFAAAVAGFGQLLRGGRYTGDWDFPDAAALAAGARGDDPWGYRSEFVQLVRLAESAAALSRQR</sequence>
<keyword evidence="2" id="KW-0812">Transmembrane</keyword>
<feature type="domain" description="VWFA" evidence="3">
    <location>
        <begin position="420"/>
        <end position="605"/>
    </location>
</feature>
<dbReference type="InterPro" id="IPR051266">
    <property type="entry name" value="CLCR"/>
</dbReference>
<keyword evidence="2" id="KW-1133">Transmembrane helix</keyword>
<dbReference type="PANTHER" id="PTHR10579">
    <property type="entry name" value="CALCIUM-ACTIVATED CHLORIDE CHANNEL REGULATOR"/>
    <property type="match status" value="1"/>
</dbReference>
<dbReference type="InterPro" id="IPR002035">
    <property type="entry name" value="VWF_A"/>
</dbReference>
<protein>
    <recommendedName>
        <fullName evidence="3">VWFA domain-containing protein</fullName>
    </recommendedName>
</protein>
<dbReference type="SUPFAM" id="SSF53300">
    <property type="entry name" value="vWA-like"/>
    <property type="match status" value="1"/>
</dbReference>
<comment type="caution">
    <text evidence="4">The sequence shown here is derived from an EMBL/GenBank/DDBJ whole genome shotgun (WGS) entry which is preliminary data.</text>
</comment>
<feature type="region of interest" description="Disordered" evidence="1">
    <location>
        <begin position="1"/>
        <end position="21"/>
    </location>
</feature>
<keyword evidence="2" id="KW-0472">Membrane</keyword>
<dbReference type="Pfam" id="PF12450">
    <property type="entry name" value="vWF_A"/>
    <property type="match status" value="1"/>
</dbReference>
<dbReference type="InterPro" id="IPR036465">
    <property type="entry name" value="vWFA_dom_sf"/>
</dbReference>
<organism evidence="4 5">
    <name type="scientific">Paralimibaculum aggregatum</name>
    <dbReference type="NCBI Taxonomy" id="3036245"/>
    <lineage>
        <taxon>Bacteria</taxon>
        <taxon>Pseudomonadati</taxon>
        <taxon>Pseudomonadota</taxon>
        <taxon>Alphaproteobacteria</taxon>
        <taxon>Rhodobacterales</taxon>
        <taxon>Paracoccaceae</taxon>
        <taxon>Paralimibaculum</taxon>
    </lineage>
</organism>
<dbReference type="CDD" id="cd01465">
    <property type="entry name" value="vWA_subgroup"/>
    <property type="match status" value="1"/>
</dbReference>
<dbReference type="EMBL" id="BSYI01000015">
    <property type="protein sequence ID" value="GMG82986.1"/>
    <property type="molecule type" value="Genomic_DNA"/>
</dbReference>
<evidence type="ECO:0000259" key="3">
    <source>
        <dbReference type="PROSITE" id="PS50234"/>
    </source>
</evidence>
<dbReference type="Gene3D" id="3.40.50.410">
    <property type="entry name" value="von Willebrand factor, type A domain"/>
    <property type="match status" value="1"/>
</dbReference>
<dbReference type="Pfam" id="PF00092">
    <property type="entry name" value="VWA"/>
    <property type="match status" value="1"/>
</dbReference>
<evidence type="ECO:0000313" key="4">
    <source>
        <dbReference type="EMBL" id="GMG82986.1"/>
    </source>
</evidence>
<accession>A0ABQ6LQJ3</accession>
<proteinExistence type="predicted"/>
<dbReference type="PANTHER" id="PTHR10579:SF43">
    <property type="entry name" value="ZINC FINGER (C3HC4-TYPE RING FINGER) FAMILY PROTEIN"/>
    <property type="match status" value="1"/>
</dbReference>
<evidence type="ECO:0000313" key="5">
    <source>
        <dbReference type="Proteomes" id="UP001239909"/>
    </source>
</evidence>
<dbReference type="SMART" id="SM00327">
    <property type="entry name" value="VWA"/>
    <property type="match status" value="1"/>
</dbReference>
<dbReference type="InterPro" id="IPR021908">
    <property type="entry name" value="YfbK_C"/>
</dbReference>
<dbReference type="RefSeq" id="WP_285671783.1">
    <property type="nucleotide sequence ID" value="NZ_BSYI01000015.1"/>
</dbReference>
<feature type="compositionally biased region" description="Pro residues" evidence="1">
    <location>
        <begin position="210"/>
        <end position="221"/>
    </location>
</feature>
<feature type="compositionally biased region" description="Low complexity" evidence="1">
    <location>
        <begin position="174"/>
        <end position="184"/>
    </location>
</feature>
<feature type="compositionally biased region" description="Basic and acidic residues" evidence="1">
    <location>
        <begin position="185"/>
        <end position="199"/>
    </location>
</feature>
<feature type="compositionally biased region" description="Gly residues" evidence="1">
    <location>
        <begin position="227"/>
        <end position="236"/>
    </location>
</feature>
<feature type="transmembrane region" description="Helical" evidence="2">
    <location>
        <begin position="103"/>
        <end position="122"/>
    </location>
</feature>